<feature type="region of interest" description="Disordered" evidence="2">
    <location>
        <begin position="523"/>
        <end position="549"/>
    </location>
</feature>
<reference evidence="5" key="2">
    <citation type="submission" date="2021-08" db="EMBL/GenBank/DDBJ databases">
        <authorList>
            <person name="Eriksson T."/>
        </authorList>
    </citation>
    <scope>NUCLEOTIDE SEQUENCE</scope>
    <source>
        <strain evidence="5">Stoneville</strain>
        <tissue evidence="5">Whole head</tissue>
    </source>
</reference>
<feature type="domain" description="CCHC-type" evidence="3">
    <location>
        <begin position="1126"/>
        <end position="1141"/>
    </location>
</feature>
<dbReference type="Pfam" id="PF00098">
    <property type="entry name" value="zf-CCHC"/>
    <property type="match status" value="1"/>
</dbReference>
<feature type="compositionally biased region" description="Basic and acidic residues" evidence="2">
    <location>
        <begin position="523"/>
        <end position="548"/>
    </location>
</feature>
<feature type="domain" description="Reverse transcriptase" evidence="4">
    <location>
        <begin position="117"/>
        <end position="374"/>
    </location>
</feature>
<keyword evidence="1" id="KW-0479">Metal-binding</keyword>
<feature type="region of interest" description="Disordered" evidence="2">
    <location>
        <begin position="911"/>
        <end position="932"/>
    </location>
</feature>
<evidence type="ECO:0008006" key="7">
    <source>
        <dbReference type="Google" id="ProtNLM"/>
    </source>
</evidence>
<dbReference type="SUPFAM" id="SSF57756">
    <property type="entry name" value="Retrovirus zinc finger-like domains"/>
    <property type="match status" value="1"/>
</dbReference>
<dbReference type="CDD" id="cd01650">
    <property type="entry name" value="RT_nLTR_like"/>
    <property type="match status" value="1"/>
</dbReference>
<reference evidence="5" key="1">
    <citation type="journal article" date="2020" name="J Insects Food Feed">
        <title>The yellow mealworm (Tenebrio molitor) genome: a resource for the emerging insects as food and feed industry.</title>
        <authorList>
            <person name="Eriksson T."/>
            <person name="Andere A."/>
            <person name="Kelstrup H."/>
            <person name="Emery V."/>
            <person name="Picard C."/>
        </authorList>
    </citation>
    <scope>NUCLEOTIDE SEQUENCE</scope>
    <source>
        <strain evidence="5">Stoneville</strain>
        <tissue evidence="5">Whole head</tissue>
    </source>
</reference>
<dbReference type="InterPro" id="IPR000477">
    <property type="entry name" value="RT_dom"/>
</dbReference>
<dbReference type="EMBL" id="JABDTM020027354">
    <property type="protein sequence ID" value="KAH0810661.1"/>
    <property type="molecule type" value="Genomic_DNA"/>
</dbReference>
<dbReference type="GO" id="GO:0071897">
    <property type="term" value="P:DNA biosynthetic process"/>
    <property type="evidence" value="ECO:0007669"/>
    <property type="project" value="UniProtKB-ARBA"/>
</dbReference>
<dbReference type="GO" id="GO:0008270">
    <property type="term" value="F:zinc ion binding"/>
    <property type="evidence" value="ECO:0007669"/>
    <property type="project" value="UniProtKB-KW"/>
</dbReference>
<dbReference type="PANTHER" id="PTHR19446">
    <property type="entry name" value="REVERSE TRANSCRIPTASES"/>
    <property type="match status" value="1"/>
</dbReference>
<dbReference type="InterPro" id="IPR001878">
    <property type="entry name" value="Znf_CCHC"/>
</dbReference>
<gene>
    <name evidence="5" type="ORF">GEV33_012130</name>
</gene>
<dbReference type="SMART" id="SM00343">
    <property type="entry name" value="ZnF_C2HC"/>
    <property type="match status" value="2"/>
</dbReference>
<dbReference type="AlphaFoldDB" id="A0A8J6HAC5"/>
<evidence type="ECO:0000313" key="5">
    <source>
        <dbReference type="EMBL" id="KAH0810661.1"/>
    </source>
</evidence>
<feature type="region of interest" description="Disordered" evidence="2">
    <location>
        <begin position="383"/>
        <end position="405"/>
    </location>
</feature>
<sequence length="1162" mass="130724">MTPCDSKEAAWRLLVQEIDENPWGKGYKIAVKKFARTVPPSKEEVEEAVKKLFPEKPIPRWRRRTYALHEAFTEEELEAAVEKLARRKTPGPDGIPAEVVLVASRVAPGAILKVMNDALASRTFPERWRRAKLVLLPKPSETEERKFRPICLIDTLGKVLEHLIKARIEKEVQERGDLSDNQFGFRKGLSTMDAIGEVLKLARLANSGSWGKKEYCALVALDVENAFNTAPWEKIVKSLENLKVSEYLTEMVQTYLTDRTVTMMDGAHQVRMSCGVPQGSVLGPTLWNIMYDGVLRMEIPVGVRLVAFADDLAVVAMASQREDLERLVDGTLKRVSEWMREAGLRLATRKTEAVFLTGKRRPGRIVFHLEGEEIVPKESVRIHHESRGTGTGEPGGDPSYGWSNADQSLHTVTAAHTSTTLASVAGLIVGRNMENEKLKKDKQDKKTTEGEAREREEEIKTTERLALDLELTLGRNLSRRPSSLVVSPAEFIGSPCRSGASTPGSENLGMVEFMWDEVKCQSVERKEPKNPEMGQPEDKDTKNGKDKSGAVPKLMLNQLSKLQKISSLTDDSPRKRKVADTSMETDVGINPYKKRESLEVANLKEAMDAVTRIGGKIEKVVKNLYQPKRELVDLVAKLNKWTAVFKRETLKAWMEAHKYEPVEKAMIDVDTQADVERETEVNKRKATTRNIGCQTDPEDMDGPMKRRTKKTEVSTQDAAVQVDLKPELRTCETQTGAWSNSTKELKTLEKTDTFEKWGAIASRKWKEDLFTNTVVVVGTPFETKDDVTKVVLVEPEDKDMDKGIQRAFRERYPELRFGDREVDVVEQTTRVRSQLPGEVARRKVVKIMHDGMEGDLWSKFCELRKETESDVRVAMHHVNSMGTERLRKMAEAVFHGTGTTVAIYTTQAKMEEGRKGVPPEGKKKDVAEVPRESRGRAKGALIIKATDERSAKEVLQLMRTSINLQEVGVSVKGLARNDSGEIKIDVQETKEGGRMSFKRAAESYAKDKAEVAWHEPKRTIMLRDVDNVVSEEEIRQAICAEAGDDVGQIEVHIKKPEQSTKGRKTYAMVTVNTRTAQVLENKERLRVGWSQFRTRALERPAKCFRCQEFGHLAADCKSAVEKKEACYRCGGSGNFARNCKEEAPKCYSCGECSRDTVASRLF</sequence>
<proteinExistence type="predicted"/>
<dbReference type="SUPFAM" id="SSF56672">
    <property type="entry name" value="DNA/RNA polymerases"/>
    <property type="match status" value="1"/>
</dbReference>
<protein>
    <recommendedName>
        <fullName evidence="7">Reverse transcriptase</fullName>
    </recommendedName>
</protein>
<dbReference type="Gene3D" id="4.10.60.10">
    <property type="entry name" value="Zinc finger, CCHC-type"/>
    <property type="match status" value="1"/>
</dbReference>
<dbReference type="GO" id="GO:0003676">
    <property type="term" value="F:nucleic acid binding"/>
    <property type="evidence" value="ECO:0007669"/>
    <property type="project" value="InterPro"/>
</dbReference>
<accession>A0A8J6HAC5</accession>
<dbReference type="PROSITE" id="PS50158">
    <property type="entry name" value="ZF_CCHC"/>
    <property type="match status" value="2"/>
</dbReference>
<dbReference type="Proteomes" id="UP000719412">
    <property type="component" value="Unassembled WGS sequence"/>
</dbReference>
<dbReference type="InterPro" id="IPR036875">
    <property type="entry name" value="Znf_CCHC_sf"/>
</dbReference>
<dbReference type="InterPro" id="IPR043502">
    <property type="entry name" value="DNA/RNA_pol_sf"/>
</dbReference>
<evidence type="ECO:0000256" key="2">
    <source>
        <dbReference type="SAM" id="MobiDB-lite"/>
    </source>
</evidence>
<keyword evidence="1" id="KW-0862">Zinc</keyword>
<feature type="region of interest" description="Disordered" evidence="2">
    <location>
        <begin position="691"/>
        <end position="714"/>
    </location>
</feature>
<name>A0A8J6HAC5_TENMO</name>
<feature type="region of interest" description="Disordered" evidence="2">
    <location>
        <begin position="435"/>
        <end position="459"/>
    </location>
</feature>
<dbReference type="PROSITE" id="PS50878">
    <property type="entry name" value="RT_POL"/>
    <property type="match status" value="1"/>
</dbReference>
<keyword evidence="1" id="KW-0863">Zinc-finger</keyword>
<feature type="domain" description="CCHC-type" evidence="3">
    <location>
        <begin position="1102"/>
        <end position="1118"/>
    </location>
</feature>
<organism evidence="5 6">
    <name type="scientific">Tenebrio molitor</name>
    <name type="common">Yellow mealworm beetle</name>
    <dbReference type="NCBI Taxonomy" id="7067"/>
    <lineage>
        <taxon>Eukaryota</taxon>
        <taxon>Metazoa</taxon>
        <taxon>Ecdysozoa</taxon>
        <taxon>Arthropoda</taxon>
        <taxon>Hexapoda</taxon>
        <taxon>Insecta</taxon>
        <taxon>Pterygota</taxon>
        <taxon>Neoptera</taxon>
        <taxon>Endopterygota</taxon>
        <taxon>Coleoptera</taxon>
        <taxon>Polyphaga</taxon>
        <taxon>Cucujiformia</taxon>
        <taxon>Tenebrionidae</taxon>
        <taxon>Tenebrio</taxon>
    </lineage>
</organism>
<evidence type="ECO:0000256" key="1">
    <source>
        <dbReference type="PROSITE-ProRule" id="PRU00047"/>
    </source>
</evidence>
<evidence type="ECO:0000313" key="6">
    <source>
        <dbReference type="Proteomes" id="UP000719412"/>
    </source>
</evidence>
<dbReference type="Pfam" id="PF00078">
    <property type="entry name" value="RVT_1"/>
    <property type="match status" value="1"/>
</dbReference>
<evidence type="ECO:0000259" key="4">
    <source>
        <dbReference type="PROSITE" id="PS50878"/>
    </source>
</evidence>
<evidence type="ECO:0000259" key="3">
    <source>
        <dbReference type="PROSITE" id="PS50158"/>
    </source>
</evidence>
<keyword evidence="6" id="KW-1185">Reference proteome</keyword>
<comment type="caution">
    <text evidence="5">The sequence shown here is derived from an EMBL/GenBank/DDBJ whole genome shotgun (WGS) entry which is preliminary data.</text>
</comment>